<dbReference type="Gene3D" id="3.10.129.10">
    <property type="entry name" value="Hotdog Thioesterase"/>
    <property type="match status" value="1"/>
</dbReference>
<evidence type="ECO:0000313" key="2">
    <source>
        <dbReference type="EMBL" id="MBW7477302.1"/>
    </source>
</evidence>
<dbReference type="Proteomes" id="UP000812277">
    <property type="component" value="Unassembled WGS sequence"/>
</dbReference>
<gene>
    <name evidence="2" type="ORF">K0T92_21520</name>
</gene>
<sequence length="163" mass="18024">MTEQAVSASASYGEAERPAVHAAFPIALPSFTYLVERVKIQEFASAIGDPNPLYYDIDRARACGYRDIPAPPTFPVAIDMWTGNDLLQVCRTLDLPAIGILHVEQEYTYTQELCAGDTVHGYPSILSIRNKAGMILLMLETELRDLAGSRIVLGSFKLMMKKQ</sequence>
<dbReference type="SUPFAM" id="SSF54637">
    <property type="entry name" value="Thioesterase/thiol ester dehydrase-isomerase"/>
    <property type="match status" value="1"/>
</dbReference>
<dbReference type="InterPro" id="IPR039569">
    <property type="entry name" value="FAS1-like_DH_region"/>
</dbReference>
<dbReference type="Pfam" id="PF13452">
    <property type="entry name" value="FAS1_DH_region"/>
    <property type="match status" value="1"/>
</dbReference>
<proteinExistence type="predicted"/>
<evidence type="ECO:0000259" key="1">
    <source>
        <dbReference type="Pfam" id="PF13452"/>
    </source>
</evidence>
<reference evidence="2 3" key="1">
    <citation type="submission" date="2021-07" db="EMBL/GenBank/DDBJ databases">
        <title>Paenibacillus radiodurans sp. nov., isolated from the southeastern edge of Tengger Desert.</title>
        <authorList>
            <person name="Zhang G."/>
        </authorList>
    </citation>
    <scope>NUCLEOTIDE SEQUENCE [LARGE SCALE GENOMIC DNA]</scope>
    <source>
        <strain evidence="2 3">DT7-4</strain>
    </source>
</reference>
<feature type="domain" description="FAS1-like dehydratase" evidence="1">
    <location>
        <begin position="31"/>
        <end position="152"/>
    </location>
</feature>
<name>A0ABS7DBI9_9BACL</name>
<keyword evidence="3" id="KW-1185">Reference proteome</keyword>
<evidence type="ECO:0000313" key="3">
    <source>
        <dbReference type="Proteomes" id="UP000812277"/>
    </source>
</evidence>
<organism evidence="2 3">
    <name type="scientific">Paenibacillus oenotherae</name>
    <dbReference type="NCBI Taxonomy" id="1435645"/>
    <lineage>
        <taxon>Bacteria</taxon>
        <taxon>Bacillati</taxon>
        <taxon>Bacillota</taxon>
        <taxon>Bacilli</taxon>
        <taxon>Bacillales</taxon>
        <taxon>Paenibacillaceae</taxon>
        <taxon>Paenibacillus</taxon>
    </lineage>
</organism>
<comment type="caution">
    <text evidence="2">The sequence shown here is derived from an EMBL/GenBank/DDBJ whole genome shotgun (WGS) entry which is preliminary data.</text>
</comment>
<dbReference type="PIRSF" id="PIRSF018072">
    <property type="entry name" value="UCP018072"/>
    <property type="match status" value="1"/>
</dbReference>
<protein>
    <submittedName>
        <fullName evidence="2">MaoC family dehydratase N-terminal domain-containing protein</fullName>
    </submittedName>
</protein>
<dbReference type="RefSeq" id="WP_219874554.1">
    <property type="nucleotide sequence ID" value="NZ_JAHZIJ010000022.1"/>
</dbReference>
<dbReference type="CDD" id="cd03441">
    <property type="entry name" value="R_hydratase_like"/>
    <property type="match status" value="1"/>
</dbReference>
<dbReference type="EMBL" id="JAHZIJ010000022">
    <property type="protein sequence ID" value="MBW7477302.1"/>
    <property type="molecule type" value="Genomic_DNA"/>
</dbReference>
<dbReference type="InterPro" id="IPR029069">
    <property type="entry name" value="HotDog_dom_sf"/>
</dbReference>
<accession>A0ABS7DBI9</accession>
<dbReference type="InterPro" id="IPR016709">
    <property type="entry name" value="HadA-like"/>
</dbReference>